<dbReference type="Pfam" id="PF00488">
    <property type="entry name" value="MutS_V"/>
    <property type="match status" value="1"/>
</dbReference>
<comment type="function">
    <text evidence="7">This protein is involved in the repair of mismatches in DNA. It is possible that it carries out the mismatch recognition step. This protein has a weak ATPase activity.</text>
</comment>
<keyword evidence="2 7" id="KW-0547">Nucleotide-binding</keyword>
<dbReference type="InterPro" id="IPR007860">
    <property type="entry name" value="DNA_mmatch_repair_MutS_con_dom"/>
</dbReference>
<dbReference type="InterPro" id="IPR000432">
    <property type="entry name" value="DNA_mismatch_repair_MutS_C"/>
</dbReference>
<dbReference type="Proteomes" id="UP000509594">
    <property type="component" value="Chromosome"/>
</dbReference>
<organism evidence="11 12">
    <name type="scientific">Methanolobus zinderi</name>
    <dbReference type="NCBI Taxonomy" id="536044"/>
    <lineage>
        <taxon>Archaea</taxon>
        <taxon>Methanobacteriati</taxon>
        <taxon>Methanobacteriota</taxon>
        <taxon>Stenosarchaea group</taxon>
        <taxon>Methanomicrobia</taxon>
        <taxon>Methanosarcinales</taxon>
        <taxon>Methanosarcinaceae</taxon>
        <taxon>Methanolobus</taxon>
    </lineage>
</organism>
<evidence type="ECO:0000256" key="2">
    <source>
        <dbReference type="ARBA" id="ARBA00022741"/>
    </source>
</evidence>
<evidence type="ECO:0000256" key="4">
    <source>
        <dbReference type="ARBA" id="ARBA00022840"/>
    </source>
</evidence>
<dbReference type="Gene3D" id="1.10.1420.10">
    <property type="match status" value="2"/>
</dbReference>
<proteinExistence type="inferred from homology"/>
<dbReference type="InterPro" id="IPR005748">
    <property type="entry name" value="DNA_mismatch_repair_MutS"/>
</dbReference>
<dbReference type="PANTHER" id="PTHR11361:SF34">
    <property type="entry name" value="DNA MISMATCH REPAIR PROTEIN MSH1, MITOCHONDRIAL"/>
    <property type="match status" value="1"/>
</dbReference>
<dbReference type="GO" id="GO:0030983">
    <property type="term" value="F:mismatched DNA binding"/>
    <property type="evidence" value="ECO:0007669"/>
    <property type="project" value="InterPro"/>
</dbReference>
<accession>A0A7D5EA29</accession>
<dbReference type="NCBIfam" id="TIGR01070">
    <property type="entry name" value="mutS1"/>
    <property type="match status" value="1"/>
</dbReference>
<evidence type="ECO:0000313" key="11">
    <source>
        <dbReference type="EMBL" id="QLC51351.1"/>
    </source>
</evidence>
<feature type="binding site" evidence="7">
    <location>
        <begin position="627"/>
        <end position="634"/>
    </location>
    <ligand>
        <name>ATP</name>
        <dbReference type="ChEBI" id="CHEBI:30616"/>
    </ligand>
</feature>
<evidence type="ECO:0000256" key="3">
    <source>
        <dbReference type="ARBA" id="ARBA00022763"/>
    </source>
</evidence>
<keyword evidence="4 7" id="KW-0067">ATP-binding</keyword>
<dbReference type="Pfam" id="PF01624">
    <property type="entry name" value="MutS_I"/>
    <property type="match status" value="1"/>
</dbReference>
<dbReference type="Pfam" id="PF05192">
    <property type="entry name" value="MutS_III"/>
    <property type="match status" value="1"/>
</dbReference>
<dbReference type="InterPro" id="IPR036187">
    <property type="entry name" value="DNA_mismatch_repair_MutS_sf"/>
</dbReference>
<dbReference type="AlphaFoldDB" id="A0A7D5EA29"/>
<comment type="similarity">
    <text evidence="1 7 9">Belongs to the DNA mismatch repair MutS family.</text>
</comment>
<keyword evidence="5 7" id="KW-0238">DNA-binding</keyword>
<dbReference type="Gene3D" id="3.30.420.110">
    <property type="entry name" value="MutS, connector domain"/>
    <property type="match status" value="1"/>
</dbReference>
<dbReference type="SUPFAM" id="SSF55271">
    <property type="entry name" value="DNA repair protein MutS, domain I"/>
    <property type="match status" value="1"/>
</dbReference>
<dbReference type="Gene3D" id="3.40.50.300">
    <property type="entry name" value="P-loop containing nucleotide triphosphate hydrolases"/>
    <property type="match status" value="1"/>
</dbReference>
<dbReference type="PANTHER" id="PTHR11361">
    <property type="entry name" value="DNA MISMATCH REPAIR PROTEIN MUTS FAMILY MEMBER"/>
    <property type="match status" value="1"/>
</dbReference>
<dbReference type="Pfam" id="PF05188">
    <property type="entry name" value="MutS_II"/>
    <property type="match status" value="1"/>
</dbReference>
<dbReference type="SUPFAM" id="SSF48334">
    <property type="entry name" value="DNA repair protein MutS, domain III"/>
    <property type="match status" value="1"/>
</dbReference>
<dbReference type="InterPro" id="IPR007861">
    <property type="entry name" value="DNA_mismatch_repair_MutS_clamp"/>
</dbReference>
<protein>
    <recommendedName>
        <fullName evidence="7 8">DNA mismatch repair protein MutS</fullName>
    </recommendedName>
</protein>
<feature type="domain" description="DNA mismatch repair proteins mutS family" evidence="10">
    <location>
        <begin position="701"/>
        <end position="717"/>
    </location>
</feature>
<dbReference type="InterPro" id="IPR007696">
    <property type="entry name" value="DNA_mismatch_repair_MutS_core"/>
</dbReference>
<dbReference type="KEGG" id="mzi:HWN40_11690"/>
<dbReference type="InterPro" id="IPR045076">
    <property type="entry name" value="MutS"/>
</dbReference>
<evidence type="ECO:0000256" key="7">
    <source>
        <dbReference type="HAMAP-Rule" id="MF_00096"/>
    </source>
</evidence>
<evidence type="ECO:0000259" key="10">
    <source>
        <dbReference type="PROSITE" id="PS00486"/>
    </source>
</evidence>
<dbReference type="HAMAP" id="MF_00096">
    <property type="entry name" value="MutS"/>
    <property type="match status" value="1"/>
</dbReference>
<keyword evidence="6 7" id="KW-0234">DNA repair</keyword>
<dbReference type="InterPro" id="IPR007695">
    <property type="entry name" value="DNA_mismatch_repair_MutS-lik_N"/>
</dbReference>
<keyword evidence="3 7" id="KW-0227">DNA damage</keyword>
<dbReference type="PROSITE" id="PS00486">
    <property type="entry name" value="DNA_MISMATCH_REPAIR_2"/>
    <property type="match status" value="1"/>
</dbReference>
<dbReference type="GO" id="GO:0140664">
    <property type="term" value="F:ATP-dependent DNA damage sensor activity"/>
    <property type="evidence" value="ECO:0007669"/>
    <property type="project" value="InterPro"/>
</dbReference>
<gene>
    <name evidence="7 11" type="primary">mutS</name>
    <name evidence="11" type="ORF">HWN40_11690</name>
</gene>
<dbReference type="InterPro" id="IPR027417">
    <property type="entry name" value="P-loop_NTPase"/>
</dbReference>
<evidence type="ECO:0000256" key="8">
    <source>
        <dbReference type="NCBIfam" id="TIGR01070"/>
    </source>
</evidence>
<dbReference type="SUPFAM" id="SSF53150">
    <property type="entry name" value="DNA repair protein MutS, domain II"/>
    <property type="match status" value="1"/>
</dbReference>
<dbReference type="OrthoDB" id="146065at2157"/>
<evidence type="ECO:0000313" key="12">
    <source>
        <dbReference type="Proteomes" id="UP000509594"/>
    </source>
</evidence>
<sequence>MMKKLTPAMQQYYAAKEEHKDALIFFRMGDFYESFGEDAKTIARELDITLTTRGKGKDGEKMPLAGIPYHAIDNYLPRLIKKGYKVAICEQLEDPKQAKGVVKRGVVRVVTPGTAIDPSMFADASSNYLMALYGEDKDFGLACLDISTGEFLTTQLTDEAPYDRIASEVARMRPSECIMPPSLKEDEKLLERFRELKIIIHEYDEYAFEEGTANKLLTEHFNVSTLEGMGCSELPFAVSSAGAALKYAVDTQMRELSHVQHLKTYFDSEFMVLDAITLRNLEIVKNVRGEGNDSTLLNVLDETKTPMGSRLLQKWLLKPLISVDEINDRLDAVAELESNTLVRFDLRSHLSQVKDMERLVGRVMYGNSNARDLISLQRSLEAVPQIIESLKECPDSNLLKDVASELLSFTELDELEDLIDRAIVEEPPVSVRDGGMIKSGYNERLDELKSLSKDGKHWIAEFQQKERDRTGIKSLKVGYNKVFGYYLEVTKANISQVPDDYIRKQTMTNAERFYTPELKERESEILSADDKATALEYELFCELNSIVAEHAQQLQNTAFMIGTLDVLANLAEVAANNNYVRPAITSDCRMLIRDGRHPVVENSTPGGFVPNDTEMDCQNNQFMLITGPNMAGKSTYMRQIAMIVIMAQAGSFVPASHASIGIVDRVFTRVGAFDDLASGQSTFMVEMVELANILNNATPKSLVLLDEVGRGTSTYDGYSIARAVVEYIHNKGRVGVRSLFATHYHQLTDLEAALKRVKNFHIAVKEEGDELVFLRKIVPGATDKSYGIHVARIAGVPHNVTSRAKEILEDIENESAIGNGNRADRKKRSSAKYTQVVLFDQNASGEEQEPDPVIEDIKALDINSLTPLEALNELNRIKDKLSGKREK</sequence>
<dbReference type="EMBL" id="CP058215">
    <property type="protein sequence ID" value="QLC51351.1"/>
    <property type="molecule type" value="Genomic_DNA"/>
</dbReference>
<dbReference type="Pfam" id="PF05190">
    <property type="entry name" value="MutS_IV"/>
    <property type="match status" value="1"/>
</dbReference>
<dbReference type="GO" id="GO:0006298">
    <property type="term" value="P:mismatch repair"/>
    <property type="evidence" value="ECO:0007669"/>
    <property type="project" value="UniProtKB-UniRule"/>
</dbReference>
<dbReference type="InterPro" id="IPR017261">
    <property type="entry name" value="DNA_mismatch_repair_MutS/MSH"/>
</dbReference>
<dbReference type="GO" id="GO:0003684">
    <property type="term" value="F:damaged DNA binding"/>
    <property type="evidence" value="ECO:0007669"/>
    <property type="project" value="UniProtKB-UniRule"/>
</dbReference>
<keyword evidence="12" id="KW-1185">Reference proteome</keyword>
<name>A0A7D5EA29_9EURY</name>
<dbReference type="SUPFAM" id="SSF52540">
    <property type="entry name" value="P-loop containing nucleoside triphosphate hydrolases"/>
    <property type="match status" value="1"/>
</dbReference>
<dbReference type="PIRSF" id="PIRSF037677">
    <property type="entry name" value="DNA_mis_repair_Msh6"/>
    <property type="match status" value="1"/>
</dbReference>
<evidence type="ECO:0000256" key="6">
    <source>
        <dbReference type="ARBA" id="ARBA00023204"/>
    </source>
</evidence>
<reference evidence="11 12" key="1">
    <citation type="submission" date="2020-06" db="EMBL/GenBank/DDBJ databases">
        <title>Methanolobus halotolerans sp. nov., isolated from a saline lake Tus in Siberia.</title>
        <authorList>
            <person name="Shen Y."/>
            <person name="Chen S.-C."/>
            <person name="Lai M.-C."/>
            <person name="Huang H.-H."/>
            <person name="Chiu H.-H."/>
            <person name="Tang S.-L."/>
            <person name="Rogozin D.Y."/>
            <person name="Degermendzhy A.G."/>
        </authorList>
    </citation>
    <scope>NUCLEOTIDE SEQUENCE [LARGE SCALE GENOMIC DNA]</scope>
    <source>
        <strain evidence="11 12">DSM 21339</strain>
    </source>
</reference>
<dbReference type="SMART" id="SM00534">
    <property type="entry name" value="MUTSac"/>
    <property type="match status" value="1"/>
</dbReference>
<dbReference type="NCBIfam" id="NF003810">
    <property type="entry name" value="PRK05399.1"/>
    <property type="match status" value="1"/>
</dbReference>
<dbReference type="FunFam" id="3.40.1170.10:FF:000001">
    <property type="entry name" value="DNA mismatch repair protein MutS"/>
    <property type="match status" value="1"/>
</dbReference>
<evidence type="ECO:0000256" key="5">
    <source>
        <dbReference type="ARBA" id="ARBA00023125"/>
    </source>
</evidence>
<dbReference type="FunFam" id="3.40.50.300:FF:001579">
    <property type="entry name" value="DNA mismatch repair protein MutS"/>
    <property type="match status" value="1"/>
</dbReference>
<dbReference type="FunFam" id="1.10.1420.10:FF:000007">
    <property type="entry name" value="DNA mismatch repair protein MutS"/>
    <property type="match status" value="1"/>
</dbReference>
<dbReference type="CDD" id="cd03284">
    <property type="entry name" value="ABC_MutS1"/>
    <property type="match status" value="1"/>
</dbReference>
<evidence type="ECO:0000256" key="9">
    <source>
        <dbReference type="RuleBase" id="RU003756"/>
    </source>
</evidence>
<dbReference type="GO" id="GO:0005524">
    <property type="term" value="F:ATP binding"/>
    <property type="evidence" value="ECO:0007669"/>
    <property type="project" value="UniProtKB-UniRule"/>
</dbReference>
<dbReference type="Gene3D" id="3.40.1170.10">
    <property type="entry name" value="DNA repair protein MutS, domain I"/>
    <property type="match status" value="1"/>
</dbReference>
<dbReference type="InterPro" id="IPR036678">
    <property type="entry name" value="MutS_con_dom_sf"/>
</dbReference>
<dbReference type="SMART" id="SM00533">
    <property type="entry name" value="MUTSd"/>
    <property type="match status" value="1"/>
</dbReference>
<evidence type="ECO:0000256" key="1">
    <source>
        <dbReference type="ARBA" id="ARBA00006271"/>
    </source>
</evidence>
<dbReference type="InterPro" id="IPR016151">
    <property type="entry name" value="DNA_mismatch_repair_MutS_N"/>
</dbReference>